<reference evidence="1" key="1">
    <citation type="journal article" date="2021" name="Environ. Microbiol.">
        <title>Gene family expansions and transcriptome signatures uncover fungal adaptations to wood decay.</title>
        <authorList>
            <person name="Hage H."/>
            <person name="Miyauchi S."/>
            <person name="Viragh M."/>
            <person name="Drula E."/>
            <person name="Min B."/>
            <person name="Chaduli D."/>
            <person name="Navarro D."/>
            <person name="Favel A."/>
            <person name="Norest M."/>
            <person name="Lesage-Meessen L."/>
            <person name="Balint B."/>
            <person name="Merenyi Z."/>
            <person name="de Eugenio L."/>
            <person name="Morin E."/>
            <person name="Martinez A.T."/>
            <person name="Baldrian P."/>
            <person name="Stursova M."/>
            <person name="Martinez M.J."/>
            <person name="Novotny C."/>
            <person name="Magnuson J.K."/>
            <person name="Spatafora J.W."/>
            <person name="Maurice S."/>
            <person name="Pangilinan J."/>
            <person name="Andreopoulos W."/>
            <person name="LaButti K."/>
            <person name="Hundley H."/>
            <person name="Na H."/>
            <person name="Kuo A."/>
            <person name="Barry K."/>
            <person name="Lipzen A."/>
            <person name="Henrissat B."/>
            <person name="Riley R."/>
            <person name="Ahrendt S."/>
            <person name="Nagy L.G."/>
            <person name="Grigoriev I.V."/>
            <person name="Martin F."/>
            <person name="Rosso M.N."/>
        </authorList>
    </citation>
    <scope>NUCLEOTIDE SEQUENCE</scope>
    <source>
        <strain evidence="1">CBS 384.51</strain>
    </source>
</reference>
<keyword evidence="2" id="KW-1185">Reference proteome</keyword>
<evidence type="ECO:0000313" key="2">
    <source>
        <dbReference type="Proteomes" id="UP001055072"/>
    </source>
</evidence>
<gene>
    <name evidence="1" type="ORF">BDY19DRAFT_314804</name>
</gene>
<organism evidence="1 2">
    <name type="scientific">Irpex rosettiformis</name>
    <dbReference type="NCBI Taxonomy" id="378272"/>
    <lineage>
        <taxon>Eukaryota</taxon>
        <taxon>Fungi</taxon>
        <taxon>Dikarya</taxon>
        <taxon>Basidiomycota</taxon>
        <taxon>Agaricomycotina</taxon>
        <taxon>Agaricomycetes</taxon>
        <taxon>Polyporales</taxon>
        <taxon>Irpicaceae</taxon>
        <taxon>Irpex</taxon>
    </lineage>
</organism>
<protein>
    <submittedName>
        <fullName evidence="1">Uncharacterized protein</fullName>
    </submittedName>
</protein>
<sequence>MDSPDDTLLHSKKSSALGARTIMQPRRTARHHKYENDADLPSGLRALQLSAWRIVYRDERKDWSKIVLTLFNGLDFRLKSFAAALKNIRGSTISRYVRDVYRAAPGSIIWYLCINCAMSLHSALELQTSNQLLSAIEGVLRGGGSTDSRQKIVHAILMRLFIMNFRSLCYRASANVTPLLDERINTSFKSRLIKAHLGLDMLSAQDRSNAPGNFSPNVASEAFHGYVNLAQSLLSSISQLSVLARIMKKQKGGMAIVGLSVLSPILSWVNTQGLWKMLAVLYINDPWALRAQAMFQLANKPEYHEEIVSYGLNRYISSEYEQATRHSPLSYESKPHLAFQSHRSLVTDVVQSMTGDLPMIYFATRVAMNPKSFSLSTLVLLTQMSQTMGSVLLSLVLQNSHLSQYTNGVKKLYAGIDMRPSIKFETGDTPYPPPGEEKNIGMHIELRYVRS</sequence>
<dbReference type="Proteomes" id="UP001055072">
    <property type="component" value="Unassembled WGS sequence"/>
</dbReference>
<name>A0ACB8TYE8_9APHY</name>
<dbReference type="EMBL" id="MU274920">
    <property type="protein sequence ID" value="KAI0086894.1"/>
    <property type="molecule type" value="Genomic_DNA"/>
</dbReference>
<comment type="caution">
    <text evidence="1">The sequence shown here is derived from an EMBL/GenBank/DDBJ whole genome shotgun (WGS) entry which is preliminary data.</text>
</comment>
<accession>A0ACB8TYE8</accession>
<proteinExistence type="predicted"/>
<evidence type="ECO:0000313" key="1">
    <source>
        <dbReference type="EMBL" id="KAI0086894.1"/>
    </source>
</evidence>